<dbReference type="Pfam" id="PF03976">
    <property type="entry name" value="PPK2"/>
    <property type="match status" value="2"/>
</dbReference>
<organism evidence="2 3">
    <name type="scientific">Kerstersia gyiorum</name>
    <dbReference type="NCBI Taxonomy" id="206506"/>
    <lineage>
        <taxon>Bacteria</taxon>
        <taxon>Pseudomonadati</taxon>
        <taxon>Pseudomonadota</taxon>
        <taxon>Betaproteobacteria</taxon>
        <taxon>Burkholderiales</taxon>
        <taxon>Alcaligenaceae</taxon>
        <taxon>Kerstersia</taxon>
    </lineage>
</organism>
<dbReference type="GO" id="GO:0006797">
    <property type="term" value="P:polyphosphate metabolic process"/>
    <property type="evidence" value="ECO:0007669"/>
    <property type="project" value="InterPro"/>
</dbReference>
<dbReference type="InterPro" id="IPR027417">
    <property type="entry name" value="P-loop_NTPase"/>
</dbReference>
<evidence type="ECO:0000259" key="1">
    <source>
        <dbReference type="Pfam" id="PF03976"/>
    </source>
</evidence>
<evidence type="ECO:0000313" key="3">
    <source>
        <dbReference type="Proteomes" id="UP000292039"/>
    </source>
</evidence>
<feature type="domain" description="Polyphosphate kinase-2-related" evidence="1">
    <location>
        <begin position="47"/>
        <end position="265"/>
    </location>
</feature>
<reference evidence="2 3" key="1">
    <citation type="submission" date="2019-02" db="EMBL/GenBank/DDBJ databases">
        <title>Genomic Encyclopedia of Type Strains, Phase IV (KMG-IV): sequencing the most valuable type-strain genomes for metagenomic binning, comparative biology and taxonomic classification.</title>
        <authorList>
            <person name="Goeker M."/>
        </authorList>
    </citation>
    <scope>NUCLEOTIDE SEQUENCE [LARGE SCALE GENOMIC DNA]</scope>
    <source>
        <strain evidence="2 3">DSM 16618</strain>
    </source>
</reference>
<dbReference type="InterPro" id="IPR022488">
    <property type="entry name" value="PPK2-related"/>
</dbReference>
<dbReference type="Proteomes" id="UP000292039">
    <property type="component" value="Unassembled WGS sequence"/>
</dbReference>
<dbReference type="AlphaFoldDB" id="A0A4Q7MWJ1"/>
<comment type="caution">
    <text evidence="2">The sequence shown here is derived from an EMBL/GenBank/DDBJ whole genome shotgun (WGS) entry which is preliminary data.</text>
</comment>
<dbReference type="GO" id="GO:0043751">
    <property type="term" value="F:polyphosphate:AMP phosphotransferase activity"/>
    <property type="evidence" value="ECO:0007669"/>
    <property type="project" value="InterPro"/>
</dbReference>
<dbReference type="NCBIfam" id="TIGR03708">
    <property type="entry name" value="poly_P_AMP_trns"/>
    <property type="match status" value="1"/>
</dbReference>
<dbReference type="RefSeq" id="WP_130486479.1">
    <property type="nucleotide sequence ID" value="NZ_CBCSEB010000010.1"/>
</dbReference>
<dbReference type="SUPFAM" id="SSF52540">
    <property type="entry name" value="P-loop containing nucleoside triphosphate hydrolases"/>
    <property type="match status" value="2"/>
</dbReference>
<sequence>MGSNNQKNDGLPSAAELLENVPRAYTRGADDLFSAAEADPALPKALAKEREARLRTSLIQAQYDRLQENQRSLLIVVTGLDGVGKGAAINQLNEWMDPRHINTIAFGEPTQEQAMRPPLWRYWNALPARGRTGIVFGSWYEAHLRQYAHSDMTSTDLLRGIREIRAFEALLAAEGVQIIKLWFHMSREAQSARTLELLSNKMTAWQVTDTDKQVAENFKAIRDIGAAAIEATQTPYAPWHVIPSADERVRAIETASIVLKALQAPPRKRITPPADSSVPCKRPVTLDLPADTPRLSRKQYKKTLLKWQARLGRLVREAAFGKRSLVLALEGMDASGKGGSIRRVTRALDARSYEVVPISAPTDEELAHPYLWRFWRHIPGNGRTTVFDRTWYGRVLVERVEGLINESARRRAYAEINDFERQLHEHGTIVVKVWLSINRDEQLRRFHEREHNPAKRYKITPDDWRNRKRWPQYEKAARDMLQLTHTEHAPWCVLPANDKRQARVALLQHIVTVLEKALKS</sequence>
<name>A0A4Q7MWJ1_9BURK</name>
<proteinExistence type="predicted"/>
<evidence type="ECO:0000313" key="2">
    <source>
        <dbReference type="EMBL" id="RZS73411.1"/>
    </source>
</evidence>
<keyword evidence="2" id="KW-0808">Transferase</keyword>
<dbReference type="InterPro" id="IPR022489">
    <property type="entry name" value="PolyP_AMP_Tfrase"/>
</dbReference>
<protein>
    <submittedName>
        <fullName evidence="2">Polyphosphate:AMP phosphotransferase</fullName>
    </submittedName>
</protein>
<feature type="domain" description="Polyphosphate kinase-2-related" evidence="1">
    <location>
        <begin position="295"/>
        <end position="517"/>
    </location>
</feature>
<gene>
    <name evidence="2" type="ORF">EV679_0602</name>
</gene>
<dbReference type="PANTHER" id="PTHR34383:SF3">
    <property type="entry name" value="POLYPHOSPHATE:AMP PHOSPHOTRANSFERASE"/>
    <property type="match status" value="1"/>
</dbReference>
<dbReference type="Gene3D" id="3.40.50.300">
    <property type="entry name" value="P-loop containing nucleotide triphosphate hydrolases"/>
    <property type="match status" value="2"/>
</dbReference>
<accession>A0A4Q7MWJ1</accession>
<dbReference type="EMBL" id="SGWZ01000001">
    <property type="protein sequence ID" value="RZS73411.1"/>
    <property type="molecule type" value="Genomic_DNA"/>
</dbReference>
<dbReference type="PANTHER" id="PTHR34383">
    <property type="entry name" value="POLYPHOSPHATE:AMP PHOSPHOTRANSFERASE-RELATED"/>
    <property type="match status" value="1"/>
</dbReference>